<feature type="coiled-coil region" evidence="1">
    <location>
        <begin position="43"/>
        <end position="70"/>
    </location>
</feature>
<organism evidence="2 3">
    <name type="scientific">Buchnera aphidicola</name>
    <name type="common">Muscaphis stroyani</name>
    <dbReference type="NCBI Taxonomy" id="1241869"/>
    <lineage>
        <taxon>Bacteria</taxon>
        <taxon>Pseudomonadati</taxon>
        <taxon>Pseudomonadota</taxon>
        <taxon>Gammaproteobacteria</taxon>
        <taxon>Enterobacterales</taxon>
        <taxon>Erwiniaceae</taxon>
        <taxon>Buchnera</taxon>
    </lineage>
</organism>
<gene>
    <name evidence="2" type="ORF">D9V75_02030</name>
</gene>
<reference evidence="2 3" key="1">
    <citation type="submission" date="2018-12" db="EMBL/GenBank/DDBJ databases">
        <authorList>
            <person name="Chong R.A."/>
        </authorList>
    </citation>
    <scope>NUCLEOTIDE SEQUENCE [LARGE SCALE GENOMIC DNA]</scope>
    <source>
        <strain evidence="2 3">Mst</strain>
    </source>
</reference>
<evidence type="ECO:0000256" key="1">
    <source>
        <dbReference type="SAM" id="Coils"/>
    </source>
</evidence>
<keyword evidence="1" id="KW-0175">Coiled coil</keyword>
<dbReference type="AlphaFoldDB" id="A0A4D6Y5P3"/>
<protein>
    <submittedName>
        <fullName evidence="2">Cell division protein FtsB</fullName>
    </submittedName>
</protein>
<keyword evidence="2" id="KW-0132">Cell division</keyword>
<dbReference type="Proteomes" id="UP000298673">
    <property type="component" value="Chromosome"/>
</dbReference>
<dbReference type="RefSeq" id="WP_158343739.1">
    <property type="nucleotide sequence ID" value="NZ_CP034861.1"/>
</dbReference>
<name>A0A4D6Y5P3_9GAMM</name>
<accession>A0A4D6Y5P3</accession>
<reference evidence="2 3" key="2">
    <citation type="submission" date="2019-05" db="EMBL/GenBank/DDBJ databases">
        <title>Genome evolution of the obligate endosymbiont Buchnera aphidicola.</title>
        <authorList>
            <person name="Moran N.A."/>
        </authorList>
    </citation>
    <scope>NUCLEOTIDE SEQUENCE [LARGE SCALE GENOMIC DNA]</scope>
    <source>
        <strain evidence="2 3">Mst</strain>
    </source>
</reference>
<keyword evidence="2" id="KW-0131">Cell cycle</keyword>
<proteinExistence type="predicted"/>
<sequence length="73" mass="8920">MKILKTFLFFIFLWLQYSLWFSKNGIFDYIRIYKIVISEEKYNNDLQIQNNKLIIEIKNLNNKINGIKKNKSN</sequence>
<evidence type="ECO:0000313" key="3">
    <source>
        <dbReference type="Proteomes" id="UP000298673"/>
    </source>
</evidence>
<dbReference type="EMBL" id="CP034861">
    <property type="protein sequence ID" value="QCI24469.1"/>
    <property type="molecule type" value="Genomic_DNA"/>
</dbReference>
<dbReference type="OrthoDB" id="7061211at2"/>
<evidence type="ECO:0000313" key="2">
    <source>
        <dbReference type="EMBL" id="QCI24469.1"/>
    </source>
</evidence>
<dbReference type="GO" id="GO:0051301">
    <property type="term" value="P:cell division"/>
    <property type="evidence" value="ECO:0007669"/>
    <property type="project" value="UniProtKB-KW"/>
</dbReference>